<dbReference type="Pfam" id="PF02036">
    <property type="entry name" value="SCP2"/>
    <property type="match status" value="1"/>
</dbReference>
<dbReference type="AlphaFoldDB" id="A0A7J8IUC1"/>
<dbReference type="InterPro" id="IPR043202">
    <property type="entry name" value="Band-7_stomatin-like"/>
</dbReference>
<accession>A0A7J8IUC1</accession>
<keyword evidence="2" id="KW-0472">Membrane</keyword>
<dbReference type="SUPFAM" id="SSF55718">
    <property type="entry name" value="SCP-like"/>
    <property type="match status" value="1"/>
</dbReference>
<dbReference type="PANTHER" id="PTHR10264">
    <property type="entry name" value="BAND 7 PROTEIN-RELATED"/>
    <property type="match status" value="1"/>
</dbReference>
<dbReference type="Proteomes" id="UP000593571">
    <property type="component" value="Unassembled WGS sequence"/>
</dbReference>
<evidence type="ECO:0000313" key="4">
    <source>
        <dbReference type="EMBL" id="KAF6487689.1"/>
    </source>
</evidence>
<dbReference type="Gene3D" id="3.30.479.30">
    <property type="entry name" value="Band 7 domain"/>
    <property type="match status" value="1"/>
</dbReference>
<feature type="transmembrane region" description="Helical" evidence="2">
    <location>
        <begin position="58"/>
        <end position="79"/>
    </location>
</feature>
<keyword evidence="5" id="KW-1185">Reference proteome</keyword>
<keyword evidence="2" id="KW-0812">Transmembrane</keyword>
<evidence type="ECO:0000256" key="1">
    <source>
        <dbReference type="ARBA" id="ARBA00008164"/>
    </source>
</evidence>
<evidence type="ECO:0000259" key="3">
    <source>
        <dbReference type="SMART" id="SM00244"/>
    </source>
</evidence>
<dbReference type="InterPro" id="IPR036527">
    <property type="entry name" value="SCP2_sterol-bd_dom_sf"/>
</dbReference>
<dbReference type="FunFam" id="3.30.1050.10:FF:000003">
    <property type="entry name" value="stomatin-like protein 1 isoform X2"/>
    <property type="match status" value="1"/>
</dbReference>
<dbReference type="InterPro" id="IPR001972">
    <property type="entry name" value="Stomatin_HflK_fam"/>
</dbReference>
<keyword evidence="2" id="KW-1133">Transmembrane helix</keyword>
<name>A0A7J8IUC1_ROUAE</name>
<feature type="domain" description="Band 7" evidence="3">
    <location>
        <begin position="21"/>
        <end position="187"/>
    </location>
</feature>
<dbReference type="EMBL" id="JACASE010000003">
    <property type="protein sequence ID" value="KAF6487689.1"/>
    <property type="molecule type" value="Genomic_DNA"/>
</dbReference>
<dbReference type="PRINTS" id="PR00721">
    <property type="entry name" value="STOMATIN"/>
</dbReference>
<dbReference type="GO" id="GO:0005886">
    <property type="term" value="C:plasma membrane"/>
    <property type="evidence" value="ECO:0007669"/>
    <property type="project" value="InterPro"/>
</dbReference>
<sequence>MLGRSGYRALPLGDFDRFQQSNFGFLGSQKGLLFPERGDVGTGAGVPQTWPSCLCHSLISFLGFMLLLITFPISGWFALKLASKDGAVLSVGADVQFRIWDPVLSVMTVKDLNTATRMTAQNAMTKALLKRPLREIQMEKLKISDQLLLEINDVTRAWGLEVDRMELAVEAVLQLPQDSPAGPDLDSPLQQLALYFLQGGMSSVAGGALHPGPGKETPEKDTLEMVNEVEPPAHRGAGPSSKQPVAEGLLTALQPCLSEVLVNQVGACYQFNVILPSGTQSTYFLDLTSGQGKVGCGVPDGIPDVVVEMAEADLRALLRRELWPLGAYMSGRLKVKGDLSVAMKLEAVLRALK</sequence>
<dbReference type="PANTHER" id="PTHR10264:SF130">
    <property type="entry name" value="STOMATIN-LIKE PROTEIN 1"/>
    <property type="match status" value="1"/>
</dbReference>
<comment type="caution">
    <text evidence="4">The sequence shown here is derived from an EMBL/GenBank/DDBJ whole genome shotgun (WGS) entry which is preliminary data.</text>
</comment>
<dbReference type="Gene3D" id="3.30.1050.10">
    <property type="entry name" value="SCP2 sterol-binding domain"/>
    <property type="match status" value="1"/>
</dbReference>
<proteinExistence type="inferred from homology"/>
<dbReference type="InterPro" id="IPR036013">
    <property type="entry name" value="Band_7/SPFH_dom_sf"/>
</dbReference>
<evidence type="ECO:0000256" key="2">
    <source>
        <dbReference type="SAM" id="Phobius"/>
    </source>
</evidence>
<evidence type="ECO:0000313" key="5">
    <source>
        <dbReference type="Proteomes" id="UP000593571"/>
    </source>
</evidence>
<dbReference type="InterPro" id="IPR001107">
    <property type="entry name" value="Band_7"/>
</dbReference>
<dbReference type="InterPro" id="IPR003033">
    <property type="entry name" value="SCP2_sterol-bd_dom"/>
</dbReference>
<gene>
    <name evidence="4" type="ORF">HJG63_018631</name>
</gene>
<organism evidence="4 5">
    <name type="scientific">Rousettus aegyptiacus</name>
    <name type="common">Egyptian fruit bat</name>
    <name type="synonym">Pteropus aegyptiacus</name>
    <dbReference type="NCBI Taxonomy" id="9407"/>
    <lineage>
        <taxon>Eukaryota</taxon>
        <taxon>Metazoa</taxon>
        <taxon>Chordata</taxon>
        <taxon>Craniata</taxon>
        <taxon>Vertebrata</taxon>
        <taxon>Euteleostomi</taxon>
        <taxon>Mammalia</taxon>
        <taxon>Eutheria</taxon>
        <taxon>Laurasiatheria</taxon>
        <taxon>Chiroptera</taxon>
        <taxon>Yinpterochiroptera</taxon>
        <taxon>Pteropodoidea</taxon>
        <taxon>Pteropodidae</taxon>
        <taxon>Rousettinae</taxon>
        <taxon>Rousettus</taxon>
    </lineage>
</organism>
<protein>
    <submittedName>
        <fullName evidence="4">Stomatin like 1</fullName>
    </submittedName>
</protein>
<dbReference type="SMART" id="SM00244">
    <property type="entry name" value="PHB"/>
    <property type="match status" value="1"/>
</dbReference>
<comment type="similarity">
    <text evidence="1">Belongs to the band 7/mec-2 family.</text>
</comment>
<reference evidence="4 5" key="1">
    <citation type="journal article" date="2020" name="Nature">
        <title>Six reference-quality genomes reveal evolution of bat adaptations.</title>
        <authorList>
            <person name="Jebb D."/>
            <person name="Huang Z."/>
            <person name="Pippel M."/>
            <person name="Hughes G.M."/>
            <person name="Lavrichenko K."/>
            <person name="Devanna P."/>
            <person name="Winkler S."/>
            <person name="Jermiin L.S."/>
            <person name="Skirmuntt E.C."/>
            <person name="Katzourakis A."/>
            <person name="Burkitt-Gray L."/>
            <person name="Ray D.A."/>
            <person name="Sullivan K.A.M."/>
            <person name="Roscito J.G."/>
            <person name="Kirilenko B.M."/>
            <person name="Davalos L.M."/>
            <person name="Corthals A.P."/>
            <person name="Power M.L."/>
            <person name="Jones G."/>
            <person name="Ransome R.D."/>
            <person name="Dechmann D.K.N."/>
            <person name="Locatelli A.G."/>
            <person name="Puechmaille S.J."/>
            <person name="Fedrigo O."/>
            <person name="Jarvis E.D."/>
            <person name="Hiller M."/>
            <person name="Vernes S.C."/>
            <person name="Myers E.W."/>
            <person name="Teeling E.C."/>
        </authorList>
    </citation>
    <scope>NUCLEOTIDE SEQUENCE [LARGE SCALE GENOMIC DNA]</scope>
    <source>
        <strain evidence="4">MRouAeg1</strain>
        <tissue evidence="4">Muscle</tissue>
    </source>
</reference>
<dbReference type="SUPFAM" id="SSF117892">
    <property type="entry name" value="Band 7/SPFH domain"/>
    <property type="match status" value="1"/>
</dbReference>